<keyword evidence="1" id="KW-0238">DNA-binding</keyword>
<dbReference type="InterPro" id="IPR001387">
    <property type="entry name" value="Cro/C1-type_HTH"/>
</dbReference>
<dbReference type="AlphaFoldDB" id="A0A1F5E7G0"/>
<dbReference type="Proteomes" id="UP000178583">
    <property type="component" value="Unassembled WGS sequence"/>
</dbReference>
<dbReference type="Gene3D" id="1.10.260.40">
    <property type="entry name" value="lambda repressor-like DNA-binding domains"/>
    <property type="match status" value="1"/>
</dbReference>
<dbReference type="GO" id="GO:0005829">
    <property type="term" value="C:cytosol"/>
    <property type="evidence" value="ECO:0007669"/>
    <property type="project" value="TreeGrafter"/>
</dbReference>
<dbReference type="EMBL" id="MEZY01000037">
    <property type="protein sequence ID" value="OGD63246.1"/>
    <property type="molecule type" value="Genomic_DNA"/>
</dbReference>
<accession>A0A1F5E7G0</accession>
<sequence>MNATNNISTNIKKFRLKMGLSQDKLSKKADITYNTLIKIESGANKNPTIETMSRIAKALDVKVDDLIEKYEG</sequence>
<reference evidence="3 4" key="1">
    <citation type="journal article" date="2016" name="Nat. Commun.">
        <title>Thousands of microbial genomes shed light on interconnected biogeochemical processes in an aquifer system.</title>
        <authorList>
            <person name="Anantharaman K."/>
            <person name="Brown C.T."/>
            <person name="Hug L.A."/>
            <person name="Sharon I."/>
            <person name="Castelle C.J."/>
            <person name="Probst A.J."/>
            <person name="Thomas B.C."/>
            <person name="Singh A."/>
            <person name="Wilkins M.J."/>
            <person name="Karaoz U."/>
            <person name="Brodie E.L."/>
            <person name="Williams K.H."/>
            <person name="Hubbard S.S."/>
            <person name="Banfield J.F."/>
        </authorList>
    </citation>
    <scope>NUCLEOTIDE SEQUENCE [LARGE SCALE GENOMIC DNA]</scope>
</reference>
<evidence type="ECO:0000313" key="4">
    <source>
        <dbReference type="Proteomes" id="UP000178583"/>
    </source>
</evidence>
<dbReference type="PROSITE" id="PS50943">
    <property type="entry name" value="HTH_CROC1"/>
    <property type="match status" value="1"/>
</dbReference>
<dbReference type="CDD" id="cd00093">
    <property type="entry name" value="HTH_XRE"/>
    <property type="match status" value="1"/>
</dbReference>
<proteinExistence type="predicted"/>
<dbReference type="GO" id="GO:0003677">
    <property type="term" value="F:DNA binding"/>
    <property type="evidence" value="ECO:0007669"/>
    <property type="project" value="UniProtKB-KW"/>
</dbReference>
<protein>
    <recommendedName>
        <fullName evidence="2">HTH cro/C1-type domain-containing protein</fullName>
    </recommendedName>
</protein>
<dbReference type="GO" id="GO:0003700">
    <property type="term" value="F:DNA-binding transcription factor activity"/>
    <property type="evidence" value="ECO:0007669"/>
    <property type="project" value="TreeGrafter"/>
</dbReference>
<evidence type="ECO:0000259" key="2">
    <source>
        <dbReference type="PROSITE" id="PS50943"/>
    </source>
</evidence>
<dbReference type="SUPFAM" id="SSF47413">
    <property type="entry name" value="lambda repressor-like DNA-binding domains"/>
    <property type="match status" value="1"/>
</dbReference>
<dbReference type="InterPro" id="IPR050807">
    <property type="entry name" value="TransReg_Diox_bact_type"/>
</dbReference>
<dbReference type="PANTHER" id="PTHR46797">
    <property type="entry name" value="HTH-TYPE TRANSCRIPTIONAL REGULATOR"/>
    <property type="match status" value="1"/>
</dbReference>
<feature type="domain" description="HTH cro/C1-type" evidence="2">
    <location>
        <begin position="11"/>
        <end position="66"/>
    </location>
</feature>
<comment type="caution">
    <text evidence="3">The sequence shown here is derived from an EMBL/GenBank/DDBJ whole genome shotgun (WGS) entry which is preliminary data.</text>
</comment>
<dbReference type="PANTHER" id="PTHR46797:SF1">
    <property type="entry name" value="METHYLPHOSPHONATE SYNTHASE"/>
    <property type="match status" value="1"/>
</dbReference>
<gene>
    <name evidence="3" type="ORF">A2215_04630</name>
</gene>
<evidence type="ECO:0000313" key="3">
    <source>
        <dbReference type="EMBL" id="OGD63246.1"/>
    </source>
</evidence>
<dbReference type="Pfam" id="PF01381">
    <property type="entry name" value="HTH_3"/>
    <property type="match status" value="1"/>
</dbReference>
<name>A0A1F5E7G0_9BACT</name>
<evidence type="ECO:0000256" key="1">
    <source>
        <dbReference type="ARBA" id="ARBA00023125"/>
    </source>
</evidence>
<dbReference type="InterPro" id="IPR010982">
    <property type="entry name" value="Lambda_DNA-bd_dom_sf"/>
</dbReference>
<dbReference type="SMART" id="SM00530">
    <property type="entry name" value="HTH_XRE"/>
    <property type="match status" value="1"/>
</dbReference>
<organism evidence="3 4">
    <name type="scientific">Candidatus Berkelbacteria bacterium RIFOXYA2_FULL_43_10</name>
    <dbReference type="NCBI Taxonomy" id="1797472"/>
    <lineage>
        <taxon>Bacteria</taxon>
        <taxon>Candidatus Berkelbacteria</taxon>
    </lineage>
</organism>
<dbReference type="STRING" id="1797472.A2215_04630"/>